<gene>
    <name evidence="2" type="ORF">HO133_008252</name>
</gene>
<dbReference type="InterPro" id="IPR050466">
    <property type="entry name" value="Carboxylest/Gibb_receptor"/>
</dbReference>
<dbReference type="GeneID" id="59336649"/>
<sequence length="345" mass="38521">MSAKNLLSQPFDIQWRKALFLRITSPEGPHPFFLNLPSRSKYTIPLYVFVPDILDEGRARSLPVVVDFHGGGFVLGSCHEQTPFRAKLARELSCIVVAVDYCMGPASQHPAALEDAGDVLSAVLDARAPGYTELRKSVAKKIEGDKQLRLKRDIDLDKFRIAISGFSSGGNIALNLLLSISPPQLKSDWSSRFPSDFPHPIPLLLFYPSFDCRQLPSERTRPAGLPVFKGLGADVNDMLMPTYLPRDQAGHPRASPGLADLKGLHDQARMLLVLPELDSLSEHDEIWVKKVAEAGRGDELIVEIFKSMKHGWIQMPESWLSGEEKRTRVEIFDLVVALTMTAWWK</sequence>
<dbReference type="PANTHER" id="PTHR23024">
    <property type="entry name" value="ARYLACETAMIDE DEACETYLASE"/>
    <property type="match status" value="1"/>
</dbReference>
<dbReference type="AlphaFoldDB" id="A0A8H6CS34"/>
<dbReference type="InterPro" id="IPR029058">
    <property type="entry name" value="AB_hydrolase_fold"/>
</dbReference>
<dbReference type="PANTHER" id="PTHR23024:SF24">
    <property type="entry name" value="ALPHA_BETA HYDROLASE FOLD-3 DOMAIN-CONTAINING PROTEIN"/>
    <property type="match status" value="1"/>
</dbReference>
<name>A0A8H6CS34_9LECA</name>
<proteinExistence type="predicted"/>
<dbReference type="InterPro" id="IPR013094">
    <property type="entry name" value="AB_hydrolase_3"/>
</dbReference>
<evidence type="ECO:0000259" key="1">
    <source>
        <dbReference type="Pfam" id="PF07859"/>
    </source>
</evidence>
<organism evidence="2 3">
    <name type="scientific">Letharia lupina</name>
    <dbReference type="NCBI Taxonomy" id="560253"/>
    <lineage>
        <taxon>Eukaryota</taxon>
        <taxon>Fungi</taxon>
        <taxon>Dikarya</taxon>
        <taxon>Ascomycota</taxon>
        <taxon>Pezizomycotina</taxon>
        <taxon>Lecanoromycetes</taxon>
        <taxon>OSLEUM clade</taxon>
        <taxon>Lecanoromycetidae</taxon>
        <taxon>Lecanorales</taxon>
        <taxon>Lecanorineae</taxon>
        <taxon>Parmeliaceae</taxon>
        <taxon>Letharia</taxon>
    </lineage>
</organism>
<reference evidence="2 3" key="1">
    <citation type="journal article" date="2020" name="Genomics">
        <title>Complete, high-quality genomes from long-read metagenomic sequencing of two wolf lichen thalli reveals enigmatic genome architecture.</title>
        <authorList>
            <person name="McKenzie S.K."/>
            <person name="Walston R.F."/>
            <person name="Allen J.L."/>
        </authorList>
    </citation>
    <scope>NUCLEOTIDE SEQUENCE [LARGE SCALE GENOMIC DNA]</scope>
    <source>
        <strain evidence="2">WasteWater1</strain>
    </source>
</reference>
<accession>A0A8H6CS34</accession>
<dbReference type="Pfam" id="PF07859">
    <property type="entry name" value="Abhydrolase_3"/>
    <property type="match status" value="1"/>
</dbReference>
<evidence type="ECO:0000313" key="2">
    <source>
        <dbReference type="EMBL" id="KAF6228522.1"/>
    </source>
</evidence>
<keyword evidence="3" id="KW-1185">Reference proteome</keyword>
<dbReference type="GO" id="GO:0016787">
    <property type="term" value="F:hydrolase activity"/>
    <property type="evidence" value="ECO:0007669"/>
    <property type="project" value="InterPro"/>
</dbReference>
<dbReference type="RefSeq" id="XP_037156456.1">
    <property type="nucleotide sequence ID" value="XM_037299120.1"/>
</dbReference>
<evidence type="ECO:0000313" key="3">
    <source>
        <dbReference type="Proteomes" id="UP000593566"/>
    </source>
</evidence>
<dbReference type="SUPFAM" id="SSF53474">
    <property type="entry name" value="alpha/beta-Hydrolases"/>
    <property type="match status" value="1"/>
</dbReference>
<protein>
    <recommendedName>
        <fullName evidence="1">Alpha/beta hydrolase fold-3 domain-containing protein</fullName>
    </recommendedName>
</protein>
<dbReference type="EMBL" id="JACCJB010000004">
    <property type="protein sequence ID" value="KAF6228522.1"/>
    <property type="molecule type" value="Genomic_DNA"/>
</dbReference>
<dbReference type="Proteomes" id="UP000593566">
    <property type="component" value="Unassembled WGS sequence"/>
</dbReference>
<dbReference type="Gene3D" id="3.40.50.1820">
    <property type="entry name" value="alpha/beta hydrolase"/>
    <property type="match status" value="1"/>
</dbReference>
<comment type="caution">
    <text evidence="2">The sequence shown here is derived from an EMBL/GenBank/DDBJ whole genome shotgun (WGS) entry which is preliminary data.</text>
</comment>
<feature type="domain" description="Alpha/beta hydrolase fold-3" evidence="1">
    <location>
        <begin position="65"/>
        <end position="313"/>
    </location>
</feature>